<dbReference type="Gene3D" id="3.30.565.10">
    <property type="entry name" value="Histidine kinase-like ATPase, C-terminal domain"/>
    <property type="match status" value="1"/>
</dbReference>
<evidence type="ECO:0000259" key="20">
    <source>
        <dbReference type="PROSITE" id="PS50894"/>
    </source>
</evidence>
<keyword evidence="12" id="KW-0902">Two-component regulatory system</keyword>
<sequence>MALLARDAEHWGGALRERLTGAAARCPESGLFNAAGAVGAACTLEFSVEEHPGGGAGERIVVLREVVPAVRIDPHMSSLLVAALETLPDGFVLFDADDRIALYNQRYRELYPESADLIGIGTSYEAGLREGVRRGQYPEAIGREEDWIAERLRQHRDPRMPIEQRTADGRWIRILERRTTTGETVGLRVDITEIKEREAALRRSEERLRATMDATPDCIFCVDGEGRAVDVNQAVETVFGHRRADIIGRVPVDVVIPERFRAALKEGLRLYVEEDKVPDGTVRHEIRGLRADGTEFPCEITISAARSTEKLLVGHLRDITERKEREREFRQAKEAAEIADRAKSDFIARMSHEIRTPMNAVIGLSSLLVDSPLDAVQKQHVDMIEKSATHLLSLINDILDFSRFEAGRFGLAVEPFDVRELADSAVAVSRGLPGAGRLTISSKLAPDVPLRLRGDVRRVNQILLNLLSNAVKFTDTGRVTLSCTLLERREGSARLRFAVEDTGAGIPPELRSRLFKPFEQGAEAAALPGTGTGLGLAICRQLVEFMGGSIGVDSRSTGSTFWFELEFDLDGAGEVTPRTDAASTCSLSILVAEDVTANQVLVRALLEKMGHRVEIRSDGAAALAAVKAGGFDLVLMDVQMPIMDGLEASRAIRALDGPVAKIPIVAFTAFGQPEERARALAAGANDTLAKPLRPRELASVVERMVSSGPDQTSEAGDEAILDRTALDELRESVGAEAFERLVARCRQDVGESLDELEDAARSLDAARIRRAAHRLVGLFGQFGAVRAAEAAVAAELASDGEQAACVAGLLAHGRRALAAMGNT</sequence>
<dbReference type="InterPro" id="IPR011006">
    <property type="entry name" value="CheY-like_superfamily"/>
</dbReference>
<dbReference type="EMBL" id="JAJISD010000004">
    <property type="protein sequence ID" value="MCC8429543.1"/>
    <property type="molecule type" value="Genomic_DNA"/>
</dbReference>
<dbReference type="PROSITE" id="PS50112">
    <property type="entry name" value="PAS"/>
    <property type="match status" value="1"/>
</dbReference>
<dbReference type="Proteomes" id="UP001198862">
    <property type="component" value="Unassembled WGS sequence"/>
</dbReference>
<dbReference type="InterPro" id="IPR036097">
    <property type="entry name" value="HisK_dim/P_sf"/>
</dbReference>
<dbReference type="Pfam" id="PF02518">
    <property type="entry name" value="HATPase_c"/>
    <property type="match status" value="1"/>
</dbReference>
<dbReference type="Gene3D" id="1.10.287.130">
    <property type="match status" value="1"/>
</dbReference>
<evidence type="ECO:0000256" key="4">
    <source>
        <dbReference type="ARBA" id="ARBA00022475"/>
    </source>
</evidence>
<dbReference type="SUPFAM" id="SSF55874">
    <property type="entry name" value="ATPase domain of HSP90 chaperone/DNA topoisomerase II/histidine kinase"/>
    <property type="match status" value="1"/>
</dbReference>
<dbReference type="CDD" id="cd17546">
    <property type="entry name" value="REC_hyHK_CKI1_RcsC-like"/>
    <property type="match status" value="1"/>
</dbReference>
<keyword evidence="10" id="KW-0547">Nucleotide-binding</keyword>
<dbReference type="InterPro" id="IPR000700">
    <property type="entry name" value="PAS-assoc_C"/>
</dbReference>
<dbReference type="Pfam" id="PF00072">
    <property type="entry name" value="Response_reg"/>
    <property type="match status" value="1"/>
</dbReference>
<dbReference type="SMART" id="SM00091">
    <property type="entry name" value="PAS"/>
    <property type="match status" value="2"/>
</dbReference>
<dbReference type="InterPro" id="IPR036890">
    <property type="entry name" value="HATPase_C_sf"/>
</dbReference>
<evidence type="ECO:0000259" key="19">
    <source>
        <dbReference type="PROSITE" id="PS50113"/>
    </source>
</evidence>
<gene>
    <name evidence="21" type="ORF">LJ725_11240</name>
</gene>
<evidence type="ECO:0000256" key="3">
    <source>
        <dbReference type="ARBA" id="ARBA00012438"/>
    </source>
</evidence>
<dbReference type="SUPFAM" id="SSF52172">
    <property type="entry name" value="CheY-like"/>
    <property type="match status" value="1"/>
</dbReference>
<dbReference type="Gene3D" id="1.20.120.160">
    <property type="entry name" value="HPT domain"/>
    <property type="match status" value="1"/>
</dbReference>
<proteinExistence type="predicted"/>
<comment type="subcellular location">
    <subcellularLocation>
        <location evidence="2">Cell inner membrane</location>
        <topology evidence="2">Multi-pass membrane protein</topology>
    </subcellularLocation>
</comment>
<dbReference type="SUPFAM" id="SSF47384">
    <property type="entry name" value="Homodimeric domain of signal transducing histidine kinase"/>
    <property type="match status" value="1"/>
</dbReference>
<evidence type="ECO:0000256" key="5">
    <source>
        <dbReference type="ARBA" id="ARBA00022519"/>
    </source>
</evidence>
<dbReference type="PANTHER" id="PTHR43047:SF64">
    <property type="entry name" value="HISTIDINE KINASE CONTAINING CHEY-HOMOLOGOUS RECEIVER DOMAIN AND PAS DOMAIN-RELATED"/>
    <property type="match status" value="1"/>
</dbReference>
<evidence type="ECO:0000256" key="15">
    <source>
        <dbReference type="PROSITE-ProRule" id="PRU00169"/>
    </source>
</evidence>
<feature type="domain" description="Response regulatory" evidence="17">
    <location>
        <begin position="588"/>
        <end position="705"/>
    </location>
</feature>
<dbReference type="SMART" id="SM00388">
    <property type="entry name" value="HisKA"/>
    <property type="match status" value="1"/>
</dbReference>
<keyword evidence="11" id="KW-1133">Transmembrane helix</keyword>
<dbReference type="PRINTS" id="PR00344">
    <property type="entry name" value="BCTRLSENSOR"/>
</dbReference>
<evidence type="ECO:0000256" key="10">
    <source>
        <dbReference type="ARBA" id="ARBA00022840"/>
    </source>
</evidence>
<keyword evidence="7" id="KW-0808">Transferase</keyword>
<evidence type="ECO:0000256" key="13">
    <source>
        <dbReference type="ARBA" id="ARBA00023136"/>
    </source>
</evidence>
<name>A0ABS8KV72_9HYPH</name>
<evidence type="ECO:0000256" key="8">
    <source>
        <dbReference type="ARBA" id="ARBA00022692"/>
    </source>
</evidence>
<dbReference type="CDD" id="cd00082">
    <property type="entry name" value="HisKA"/>
    <property type="match status" value="1"/>
</dbReference>
<evidence type="ECO:0000256" key="12">
    <source>
        <dbReference type="ARBA" id="ARBA00023012"/>
    </source>
</evidence>
<dbReference type="SUPFAM" id="SSF47226">
    <property type="entry name" value="Histidine-containing phosphotransfer domain, HPT domain"/>
    <property type="match status" value="1"/>
</dbReference>
<dbReference type="Pfam" id="PF12860">
    <property type="entry name" value="PAS_7"/>
    <property type="match status" value="1"/>
</dbReference>
<dbReference type="PROSITE" id="PS50894">
    <property type="entry name" value="HPT"/>
    <property type="match status" value="1"/>
</dbReference>
<feature type="domain" description="Histidine kinase" evidence="16">
    <location>
        <begin position="349"/>
        <end position="569"/>
    </location>
</feature>
<dbReference type="PANTHER" id="PTHR43047">
    <property type="entry name" value="TWO-COMPONENT HISTIDINE PROTEIN KINASE"/>
    <property type="match status" value="1"/>
</dbReference>
<feature type="domain" description="PAS" evidence="18">
    <location>
        <begin position="204"/>
        <end position="275"/>
    </location>
</feature>
<dbReference type="InterPro" id="IPR000014">
    <property type="entry name" value="PAS"/>
</dbReference>
<keyword evidence="13" id="KW-0472">Membrane</keyword>
<dbReference type="Gene3D" id="3.30.450.20">
    <property type="entry name" value="PAS domain"/>
    <property type="match status" value="2"/>
</dbReference>
<evidence type="ECO:0000256" key="6">
    <source>
        <dbReference type="ARBA" id="ARBA00022553"/>
    </source>
</evidence>
<keyword evidence="10" id="KW-0067">ATP-binding</keyword>
<dbReference type="InterPro" id="IPR035965">
    <property type="entry name" value="PAS-like_dom_sf"/>
</dbReference>
<dbReference type="InterPro" id="IPR008207">
    <property type="entry name" value="Sig_transdc_His_kin_Hpt_dom"/>
</dbReference>
<evidence type="ECO:0000256" key="2">
    <source>
        <dbReference type="ARBA" id="ARBA00004429"/>
    </source>
</evidence>
<evidence type="ECO:0000259" key="17">
    <source>
        <dbReference type="PROSITE" id="PS50110"/>
    </source>
</evidence>
<protein>
    <recommendedName>
        <fullName evidence="3">histidine kinase</fullName>
        <ecNumber evidence="3">2.7.13.3</ecNumber>
    </recommendedName>
</protein>
<dbReference type="InterPro" id="IPR005467">
    <property type="entry name" value="His_kinase_dom"/>
</dbReference>
<keyword evidence="5" id="KW-0997">Cell inner membrane</keyword>
<dbReference type="InterPro" id="IPR004358">
    <property type="entry name" value="Sig_transdc_His_kin-like_C"/>
</dbReference>
<dbReference type="PROSITE" id="PS50109">
    <property type="entry name" value="HIS_KIN"/>
    <property type="match status" value="1"/>
</dbReference>
<dbReference type="EC" id="2.7.13.3" evidence="3"/>
<dbReference type="Gene3D" id="3.40.50.2300">
    <property type="match status" value="1"/>
</dbReference>
<evidence type="ECO:0000259" key="16">
    <source>
        <dbReference type="PROSITE" id="PS50109"/>
    </source>
</evidence>
<comment type="caution">
    <text evidence="21">The sequence shown here is derived from an EMBL/GenBank/DDBJ whole genome shotgun (WGS) entry which is preliminary data.</text>
</comment>
<evidence type="ECO:0000259" key="18">
    <source>
        <dbReference type="PROSITE" id="PS50112"/>
    </source>
</evidence>
<dbReference type="NCBIfam" id="TIGR00229">
    <property type="entry name" value="sensory_box"/>
    <property type="match status" value="1"/>
</dbReference>
<dbReference type="PROSITE" id="PS50113">
    <property type="entry name" value="PAC"/>
    <property type="match status" value="1"/>
</dbReference>
<dbReference type="CDD" id="cd00130">
    <property type="entry name" value="PAS"/>
    <property type="match status" value="1"/>
</dbReference>
<evidence type="ECO:0000256" key="1">
    <source>
        <dbReference type="ARBA" id="ARBA00000085"/>
    </source>
</evidence>
<evidence type="ECO:0000256" key="9">
    <source>
        <dbReference type="ARBA" id="ARBA00022777"/>
    </source>
</evidence>
<dbReference type="SMART" id="SM00448">
    <property type="entry name" value="REC"/>
    <property type="match status" value="1"/>
</dbReference>
<dbReference type="Pfam" id="PF01627">
    <property type="entry name" value="Hpt"/>
    <property type="match status" value="1"/>
</dbReference>
<organism evidence="21 22">
    <name type="scientific">Reyranella aquatilis</name>
    <dbReference type="NCBI Taxonomy" id="2035356"/>
    <lineage>
        <taxon>Bacteria</taxon>
        <taxon>Pseudomonadati</taxon>
        <taxon>Pseudomonadota</taxon>
        <taxon>Alphaproteobacteria</taxon>
        <taxon>Hyphomicrobiales</taxon>
        <taxon>Reyranellaceae</taxon>
        <taxon>Reyranella</taxon>
    </lineage>
</organism>
<dbReference type="RefSeq" id="WP_230550742.1">
    <property type="nucleotide sequence ID" value="NZ_JAJISD010000004.1"/>
</dbReference>
<keyword evidence="6 15" id="KW-0597">Phosphoprotein</keyword>
<feature type="modified residue" description="4-aspartylphosphate" evidence="15">
    <location>
        <position position="637"/>
    </location>
</feature>
<evidence type="ECO:0000313" key="21">
    <source>
        <dbReference type="EMBL" id="MCC8429543.1"/>
    </source>
</evidence>
<dbReference type="InterPro" id="IPR036641">
    <property type="entry name" value="HPT_dom_sf"/>
</dbReference>
<evidence type="ECO:0000256" key="11">
    <source>
        <dbReference type="ARBA" id="ARBA00022989"/>
    </source>
</evidence>
<feature type="domain" description="HPt" evidence="20">
    <location>
        <begin position="734"/>
        <end position="823"/>
    </location>
</feature>
<keyword evidence="4" id="KW-1003">Cell membrane</keyword>
<dbReference type="InterPro" id="IPR001610">
    <property type="entry name" value="PAC"/>
</dbReference>
<dbReference type="SMART" id="SM00387">
    <property type="entry name" value="HATPase_c"/>
    <property type="match status" value="1"/>
</dbReference>
<feature type="modified residue" description="Phosphohistidine" evidence="14">
    <location>
        <position position="773"/>
    </location>
</feature>
<dbReference type="Pfam" id="PF13426">
    <property type="entry name" value="PAS_9"/>
    <property type="match status" value="1"/>
</dbReference>
<comment type="catalytic activity">
    <reaction evidence="1">
        <text>ATP + protein L-histidine = ADP + protein N-phospho-L-histidine.</text>
        <dbReference type="EC" id="2.7.13.3"/>
    </reaction>
</comment>
<keyword evidence="22" id="KW-1185">Reference proteome</keyword>
<evidence type="ECO:0000313" key="22">
    <source>
        <dbReference type="Proteomes" id="UP001198862"/>
    </source>
</evidence>
<dbReference type="SMART" id="SM00086">
    <property type="entry name" value="PAC"/>
    <property type="match status" value="1"/>
</dbReference>
<dbReference type="SUPFAM" id="SSF55785">
    <property type="entry name" value="PYP-like sensor domain (PAS domain)"/>
    <property type="match status" value="2"/>
</dbReference>
<dbReference type="Pfam" id="PF00512">
    <property type="entry name" value="HisKA"/>
    <property type="match status" value="1"/>
</dbReference>
<dbReference type="InterPro" id="IPR003594">
    <property type="entry name" value="HATPase_dom"/>
</dbReference>
<keyword evidence="9" id="KW-0418">Kinase</keyword>
<reference evidence="21 22" key="1">
    <citation type="submission" date="2021-11" db="EMBL/GenBank/DDBJ databases">
        <authorList>
            <person name="Lee D.-H."/>
            <person name="Kim S.-B."/>
        </authorList>
    </citation>
    <scope>NUCLEOTIDE SEQUENCE [LARGE SCALE GENOMIC DNA]</scope>
    <source>
        <strain evidence="21 22">KCTC 52223</strain>
    </source>
</reference>
<accession>A0ABS8KV72</accession>
<feature type="domain" description="PAC" evidence="19">
    <location>
        <begin position="282"/>
        <end position="331"/>
    </location>
</feature>
<dbReference type="InterPro" id="IPR003661">
    <property type="entry name" value="HisK_dim/P_dom"/>
</dbReference>
<dbReference type="CDD" id="cd16922">
    <property type="entry name" value="HATPase_EvgS-ArcB-TorS-like"/>
    <property type="match status" value="1"/>
</dbReference>
<evidence type="ECO:0000256" key="14">
    <source>
        <dbReference type="PROSITE-ProRule" id="PRU00110"/>
    </source>
</evidence>
<dbReference type="PROSITE" id="PS50110">
    <property type="entry name" value="RESPONSE_REGULATORY"/>
    <property type="match status" value="1"/>
</dbReference>
<keyword evidence="8" id="KW-0812">Transmembrane</keyword>
<evidence type="ECO:0000256" key="7">
    <source>
        <dbReference type="ARBA" id="ARBA00022679"/>
    </source>
</evidence>
<dbReference type="InterPro" id="IPR001789">
    <property type="entry name" value="Sig_transdc_resp-reg_receiver"/>
</dbReference>